<dbReference type="Pfam" id="PF00034">
    <property type="entry name" value="Cytochrom_C"/>
    <property type="match status" value="1"/>
</dbReference>
<dbReference type="Gene3D" id="1.10.760.10">
    <property type="entry name" value="Cytochrome c-like domain"/>
    <property type="match status" value="1"/>
</dbReference>
<dbReference type="GO" id="GO:0046872">
    <property type="term" value="F:metal ion binding"/>
    <property type="evidence" value="ECO:0007669"/>
    <property type="project" value="UniProtKB-KW"/>
</dbReference>
<name>A0A3B0ZCS9_9ZZZZ</name>
<dbReference type="EMBL" id="UOFO01000084">
    <property type="protein sequence ID" value="VAW85993.1"/>
    <property type="molecule type" value="Genomic_DNA"/>
</dbReference>
<dbReference type="AlphaFoldDB" id="A0A3B0ZCS9"/>
<keyword evidence="3" id="KW-0408">Iron</keyword>
<gene>
    <name evidence="5" type="ORF">MNBD_GAMMA16-67</name>
</gene>
<dbReference type="GO" id="GO:0020037">
    <property type="term" value="F:heme binding"/>
    <property type="evidence" value="ECO:0007669"/>
    <property type="project" value="InterPro"/>
</dbReference>
<organism evidence="5">
    <name type="scientific">hydrothermal vent metagenome</name>
    <dbReference type="NCBI Taxonomy" id="652676"/>
    <lineage>
        <taxon>unclassified sequences</taxon>
        <taxon>metagenomes</taxon>
        <taxon>ecological metagenomes</taxon>
    </lineage>
</organism>
<proteinExistence type="predicted"/>
<feature type="domain" description="Cytochrome c" evidence="4">
    <location>
        <begin position="52"/>
        <end position="138"/>
    </location>
</feature>
<evidence type="ECO:0000256" key="1">
    <source>
        <dbReference type="ARBA" id="ARBA00022617"/>
    </source>
</evidence>
<dbReference type="InterPro" id="IPR009056">
    <property type="entry name" value="Cyt_c-like_dom"/>
</dbReference>
<evidence type="ECO:0000313" key="5">
    <source>
        <dbReference type="EMBL" id="VAW85993.1"/>
    </source>
</evidence>
<protein>
    <recommendedName>
        <fullName evidence="4">Cytochrome c domain-containing protein</fullName>
    </recommendedName>
</protein>
<accession>A0A3B0ZCS9</accession>
<sequence>MRKSEKIFFLALGGLAIVLVSYKSWLVSNDTEEDPGIPFYTTASQEVQKEASKLIRGLKCRECHTLWGTRDMTASVPSPPLDGLGSLRTEDWFFQYFSAEKPQEILPSRLKLKYRMPSYAHLDVEDRKILASYMASLKVEDWYLEEVKKKQYEKLTGKTYQPSNG</sequence>
<keyword evidence="2" id="KW-0479">Metal-binding</keyword>
<dbReference type="GO" id="GO:0009055">
    <property type="term" value="F:electron transfer activity"/>
    <property type="evidence" value="ECO:0007669"/>
    <property type="project" value="InterPro"/>
</dbReference>
<dbReference type="SUPFAM" id="SSF46626">
    <property type="entry name" value="Cytochrome c"/>
    <property type="match status" value="1"/>
</dbReference>
<keyword evidence="1" id="KW-0349">Heme</keyword>
<evidence type="ECO:0000256" key="2">
    <source>
        <dbReference type="ARBA" id="ARBA00022723"/>
    </source>
</evidence>
<evidence type="ECO:0000256" key="3">
    <source>
        <dbReference type="ARBA" id="ARBA00023004"/>
    </source>
</evidence>
<dbReference type="InterPro" id="IPR036909">
    <property type="entry name" value="Cyt_c-like_dom_sf"/>
</dbReference>
<evidence type="ECO:0000259" key="4">
    <source>
        <dbReference type="Pfam" id="PF00034"/>
    </source>
</evidence>
<reference evidence="5" key="1">
    <citation type="submission" date="2018-06" db="EMBL/GenBank/DDBJ databases">
        <authorList>
            <person name="Zhirakovskaya E."/>
        </authorList>
    </citation>
    <scope>NUCLEOTIDE SEQUENCE</scope>
</reference>